<keyword evidence="1" id="KW-0677">Repeat</keyword>
<feature type="repeat" description="TPR" evidence="3">
    <location>
        <begin position="642"/>
        <end position="675"/>
    </location>
</feature>
<dbReference type="OrthoDB" id="124397at2759"/>
<feature type="repeat" description="TPR" evidence="3">
    <location>
        <begin position="874"/>
        <end position="907"/>
    </location>
</feature>
<dbReference type="STRING" id="44941.A0A397UQN9"/>
<evidence type="ECO:0000256" key="2">
    <source>
        <dbReference type="ARBA" id="ARBA00022803"/>
    </source>
</evidence>
<evidence type="ECO:0000256" key="1">
    <source>
        <dbReference type="ARBA" id="ARBA00022737"/>
    </source>
</evidence>
<dbReference type="PANTHER" id="PTHR44858">
    <property type="entry name" value="TETRATRICOPEPTIDE REPEAT PROTEIN 6"/>
    <property type="match status" value="1"/>
</dbReference>
<dbReference type="InterPro" id="IPR011990">
    <property type="entry name" value="TPR-like_helical_dom_sf"/>
</dbReference>
<feature type="repeat" description="TPR" evidence="3">
    <location>
        <begin position="778"/>
        <end position="811"/>
    </location>
</feature>
<dbReference type="Pfam" id="PF13424">
    <property type="entry name" value="TPR_12"/>
    <property type="match status" value="1"/>
</dbReference>
<evidence type="ECO:0000313" key="5">
    <source>
        <dbReference type="Proteomes" id="UP000266673"/>
    </source>
</evidence>
<dbReference type="SUPFAM" id="SSF57850">
    <property type="entry name" value="RING/U-box"/>
    <property type="match status" value="1"/>
</dbReference>
<dbReference type="Gene3D" id="1.25.40.10">
    <property type="entry name" value="Tetratricopeptide repeat domain"/>
    <property type="match status" value="5"/>
</dbReference>
<dbReference type="AlphaFoldDB" id="A0A397UQN9"/>
<dbReference type="InterPro" id="IPR019734">
    <property type="entry name" value="TPR_rpt"/>
</dbReference>
<dbReference type="PROSITE" id="PS50293">
    <property type="entry name" value="TPR_REGION"/>
    <property type="match status" value="1"/>
</dbReference>
<keyword evidence="2 3" id="KW-0802">TPR repeat</keyword>
<reference evidence="4 5" key="1">
    <citation type="submission" date="2018-06" db="EMBL/GenBank/DDBJ databases">
        <title>Comparative genomics reveals the genomic features of Rhizophagus irregularis, R. cerebriforme, R. diaphanum and Gigaspora rosea, and their symbiotic lifestyle signature.</title>
        <authorList>
            <person name="Morin E."/>
            <person name="San Clemente H."/>
            <person name="Chen E.C.H."/>
            <person name="De La Providencia I."/>
            <person name="Hainaut M."/>
            <person name="Kuo A."/>
            <person name="Kohler A."/>
            <person name="Murat C."/>
            <person name="Tang N."/>
            <person name="Roy S."/>
            <person name="Loubradou J."/>
            <person name="Henrissat B."/>
            <person name="Grigoriev I.V."/>
            <person name="Corradi N."/>
            <person name="Roux C."/>
            <person name="Martin F.M."/>
        </authorList>
    </citation>
    <scope>NUCLEOTIDE SEQUENCE [LARGE SCALE GENOMIC DNA]</scope>
    <source>
        <strain evidence="4 5">DAOM 194757</strain>
    </source>
</reference>
<dbReference type="EMBL" id="QKWP01001016">
    <property type="protein sequence ID" value="RIB12520.1"/>
    <property type="molecule type" value="Genomic_DNA"/>
</dbReference>
<sequence>MDISSSSSNYKPYEKDSEIASINQAEKFMKDFSKLTNLDKFKQLVEDFEKELTEDVLIKALELLSDISCFKCHSKDTMIRLEVHLRTWMVTLERLCYLPVVLSREIREQLYSRLSDFIKFHHNSTNVFKQGVNDGFKSKAKSKEISINNEGLYVHLQNYNINFLLIHLRDTLHSMRDDEIRTDEVLRRTRDLFLTIIQISPKATETALGNVSSAFGFAEIFPNLSKAFNFKYPITYWYPTWRGLLSIHYLLENLTKDKDYSKLRFYNEIYLLELLWQCIFTLSIDQADQKEILDDQNEILEFLNFWTKKEPLALPNSLWFGCLDIAQRLSQKTEQLVSLALCYYLGLESLQKSKCYYICFKSLELLLSLSYKKPELFEDIICDDISKYKESLSVISQNNFEIIAHDVAQKLKLSIQLMERSSFIDIKEKSKIKSDKLILDIIADELTCPITKQITGDFLILSCGHSISSYAINKWKEVAIIENRLFECPICKNEIESKSVYNLPIIKILEGLYDKLEQAGYLEKLSEERQKSSNETHIVEDDLFLKFNKYKIFQTPILSKLSTPIFQKIQPKATIPAFMKAAKAEQQGDHAEVIIWLTQVLQQRPKSYSTRCRRAYSSYCLKMYSKTIDDLNIAIQLKSLKTLAYIYRSYAYNKINQYEKSLKDLDKSLEIEPNNVFALRNRGETYRLMGKYDESLTDWNKSLKIKPNDAFSLCSRGIINYTIKRYEEALVDINKSLNIKPNYVFALTSRGINYRLISKYEESLEDLNKSLEIELNDAFALRNRGETYRLMGRYDESLADLNKSLEIEPDNIFALSYRGATYYMTGRYERSLADLNKLLEVFQNKMNASQISILEYESLLENFNRSLIVDSNNLFALKSRGAIYRILGRHEESFADFNKLLQIKPNDAFVADLADYLV</sequence>
<protein>
    <submittedName>
        <fullName evidence="4">Uncharacterized protein</fullName>
    </submittedName>
</protein>
<name>A0A397UQN9_9GLOM</name>
<dbReference type="SUPFAM" id="SSF48452">
    <property type="entry name" value="TPR-like"/>
    <property type="match status" value="2"/>
</dbReference>
<dbReference type="Pfam" id="PF00515">
    <property type="entry name" value="TPR_1"/>
    <property type="match status" value="1"/>
</dbReference>
<dbReference type="InterPro" id="IPR050498">
    <property type="entry name" value="Ycf3"/>
</dbReference>
<dbReference type="GO" id="GO:0046813">
    <property type="term" value="P:receptor-mediated virion attachment to host cell"/>
    <property type="evidence" value="ECO:0007669"/>
    <property type="project" value="TreeGrafter"/>
</dbReference>
<evidence type="ECO:0000256" key="3">
    <source>
        <dbReference type="PROSITE-ProRule" id="PRU00339"/>
    </source>
</evidence>
<keyword evidence="5" id="KW-1185">Reference proteome</keyword>
<dbReference type="InterPro" id="IPR013083">
    <property type="entry name" value="Znf_RING/FYVE/PHD"/>
</dbReference>
<feature type="repeat" description="TPR" evidence="3">
    <location>
        <begin position="744"/>
        <end position="777"/>
    </location>
</feature>
<proteinExistence type="predicted"/>
<accession>A0A397UQN9</accession>
<feature type="repeat" description="TPR" evidence="3">
    <location>
        <begin position="676"/>
        <end position="709"/>
    </location>
</feature>
<dbReference type="PANTHER" id="PTHR44858:SF1">
    <property type="entry name" value="UDP-N-ACETYLGLUCOSAMINE--PEPTIDE N-ACETYLGLUCOSAMINYLTRANSFERASE SPINDLY-RELATED"/>
    <property type="match status" value="1"/>
</dbReference>
<gene>
    <name evidence="4" type="ORF">C2G38_2200433</name>
</gene>
<dbReference type="PROSITE" id="PS50005">
    <property type="entry name" value="TPR"/>
    <property type="match status" value="6"/>
</dbReference>
<feature type="repeat" description="TPR" evidence="3">
    <location>
        <begin position="710"/>
        <end position="743"/>
    </location>
</feature>
<dbReference type="SMART" id="SM00028">
    <property type="entry name" value="TPR"/>
    <property type="match status" value="9"/>
</dbReference>
<dbReference type="Proteomes" id="UP000266673">
    <property type="component" value="Unassembled WGS sequence"/>
</dbReference>
<organism evidence="4 5">
    <name type="scientific">Gigaspora rosea</name>
    <dbReference type="NCBI Taxonomy" id="44941"/>
    <lineage>
        <taxon>Eukaryota</taxon>
        <taxon>Fungi</taxon>
        <taxon>Fungi incertae sedis</taxon>
        <taxon>Mucoromycota</taxon>
        <taxon>Glomeromycotina</taxon>
        <taxon>Glomeromycetes</taxon>
        <taxon>Diversisporales</taxon>
        <taxon>Gigasporaceae</taxon>
        <taxon>Gigaspora</taxon>
    </lineage>
</organism>
<dbReference type="Pfam" id="PF13181">
    <property type="entry name" value="TPR_8"/>
    <property type="match status" value="2"/>
</dbReference>
<dbReference type="Gene3D" id="3.30.40.10">
    <property type="entry name" value="Zinc/RING finger domain, C3HC4 (zinc finger)"/>
    <property type="match status" value="1"/>
</dbReference>
<evidence type="ECO:0000313" key="4">
    <source>
        <dbReference type="EMBL" id="RIB12520.1"/>
    </source>
</evidence>
<comment type="caution">
    <text evidence="4">The sequence shown here is derived from an EMBL/GenBank/DDBJ whole genome shotgun (WGS) entry which is preliminary data.</text>
</comment>